<protein>
    <recommendedName>
        <fullName evidence="3">Right-handed parallel beta-helix repeat-containing protein</fullName>
    </recommendedName>
</protein>
<name>A0AAW6FCT9_PARDI</name>
<dbReference type="Gene3D" id="2.160.20.10">
    <property type="entry name" value="Single-stranded right-handed beta-helix, Pectin lyase-like"/>
    <property type="match status" value="1"/>
</dbReference>
<sequence length="476" mass="55040">MLVKLCFICDIYAQETSIFVSTYLNERNELIIDRLPKKYSKLVVDKTCDLAGKCLRLPASAELCIEQNGLIDNGIIQGRGNSLSVLNIDKPVIGCKLRILGEWKNQVVFDSWFCFDKSPSFVSNDIIKNILSLTDGEHFCHIYFQADRTYYFELPYKGETNFGDKVSFTMSGNKKKRKWSDLNKNEYSFLRIFTIPSNTHLTIDNRFQMLPTNQGVYYIFWEYGKQNITIDGKGCIAGDTKNHIYNSPIVKGSKYYGEWGYIFCCQACSNFKFSGITLEYAFGDCISYTADYSNENIRNRVANDLLIDNLKIRYARRNGVTVAATNVIVQNTFFEGCGTNSIHGTAPKSAIDFEPDEIRQFPEIGNVNVQMRYCRFINNIHDFSSTFNNLYDYGKIVTRISNCIFTAPIRLNTTNWIEFSNCVIPDITNYQNKIANHCPVRQVLFKQCHIKKMPRILFLRDWYNNFEDCQIDKIYE</sequence>
<dbReference type="SUPFAM" id="SSF51126">
    <property type="entry name" value="Pectin lyase-like"/>
    <property type="match status" value="1"/>
</dbReference>
<dbReference type="PROSITE" id="PS01319">
    <property type="entry name" value="RBFA"/>
    <property type="match status" value="1"/>
</dbReference>
<dbReference type="AlphaFoldDB" id="A0AAW6FCT9"/>
<accession>A0AAW6FCT9</accession>
<dbReference type="InterPro" id="IPR011050">
    <property type="entry name" value="Pectin_lyase_fold/virulence"/>
</dbReference>
<dbReference type="InterPro" id="IPR012334">
    <property type="entry name" value="Pectin_lyas_fold"/>
</dbReference>
<evidence type="ECO:0000313" key="1">
    <source>
        <dbReference type="EMBL" id="MDB9140859.1"/>
    </source>
</evidence>
<organism evidence="1 2">
    <name type="scientific">Parabacteroides distasonis</name>
    <dbReference type="NCBI Taxonomy" id="823"/>
    <lineage>
        <taxon>Bacteria</taxon>
        <taxon>Pseudomonadati</taxon>
        <taxon>Bacteroidota</taxon>
        <taxon>Bacteroidia</taxon>
        <taxon>Bacteroidales</taxon>
        <taxon>Tannerellaceae</taxon>
        <taxon>Parabacteroides</taxon>
    </lineage>
</organism>
<proteinExistence type="predicted"/>
<evidence type="ECO:0000313" key="2">
    <source>
        <dbReference type="Proteomes" id="UP001211522"/>
    </source>
</evidence>
<comment type="caution">
    <text evidence="1">The sequence shown here is derived from an EMBL/GenBank/DDBJ whole genome shotgun (WGS) entry which is preliminary data.</text>
</comment>
<evidence type="ECO:0008006" key="3">
    <source>
        <dbReference type="Google" id="ProtNLM"/>
    </source>
</evidence>
<gene>
    <name evidence="1" type="ORF">PN612_20440</name>
</gene>
<dbReference type="InterPro" id="IPR020053">
    <property type="entry name" value="Ribosome-bd_factorA_CS"/>
</dbReference>
<dbReference type="Proteomes" id="UP001211522">
    <property type="component" value="Unassembled WGS sequence"/>
</dbReference>
<dbReference type="EMBL" id="JAQMPX010000149">
    <property type="protein sequence ID" value="MDB9140859.1"/>
    <property type="molecule type" value="Genomic_DNA"/>
</dbReference>
<dbReference type="GO" id="GO:0006364">
    <property type="term" value="P:rRNA processing"/>
    <property type="evidence" value="ECO:0007669"/>
    <property type="project" value="InterPro"/>
</dbReference>
<reference evidence="1" key="1">
    <citation type="submission" date="2023-01" db="EMBL/GenBank/DDBJ databases">
        <title>Human gut microbiome strain richness.</title>
        <authorList>
            <person name="Chen-Liaw A."/>
        </authorList>
    </citation>
    <scope>NUCLEOTIDE SEQUENCE</scope>
    <source>
        <strain evidence="1">D35st1_E5_D35t1_190705</strain>
    </source>
</reference>
<dbReference type="RefSeq" id="WP_259010922.1">
    <property type="nucleotide sequence ID" value="NZ_JANUTI010000001.1"/>
</dbReference>